<evidence type="ECO:0000259" key="3">
    <source>
        <dbReference type="Pfam" id="PF02678"/>
    </source>
</evidence>
<protein>
    <submittedName>
        <fullName evidence="5">Pirin-like C-terminal cupin domain-containing protein</fullName>
    </submittedName>
</protein>
<reference evidence="5 6" key="1">
    <citation type="submission" date="2024-06" db="EMBL/GenBank/DDBJ databases">
        <authorList>
            <person name="Campbell A.G."/>
        </authorList>
    </citation>
    <scope>NUCLEOTIDE SEQUENCE [LARGE SCALE GENOMIC DNA]</scope>
    <source>
        <strain evidence="5 6">EM12</strain>
    </source>
</reference>
<dbReference type="CDD" id="cd02247">
    <property type="entry name" value="cupin_pirin_C"/>
    <property type="match status" value="1"/>
</dbReference>
<feature type="domain" description="Pirin N-terminal" evidence="3">
    <location>
        <begin position="54"/>
        <end position="129"/>
    </location>
</feature>
<accession>A0ABV1QG46</accession>
<dbReference type="Pfam" id="PF05726">
    <property type="entry name" value="Pirin_C"/>
    <property type="match status" value="1"/>
</dbReference>
<comment type="similarity">
    <text evidence="1 2">Belongs to the pirin family.</text>
</comment>
<evidence type="ECO:0000313" key="5">
    <source>
        <dbReference type="EMBL" id="MER2248355.1"/>
    </source>
</evidence>
<dbReference type="InterPro" id="IPR012093">
    <property type="entry name" value="Pirin"/>
</dbReference>
<dbReference type="PANTHER" id="PTHR13903:SF8">
    <property type="entry name" value="PIRIN"/>
    <property type="match status" value="1"/>
</dbReference>
<dbReference type="InterPro" id="IPR011051">
    <property type="entry name" value="RmlC_Cupin_sf"/>
</dbReference>
<comment type="caution">
    <text evidence="5">The sequence shown here is derived from an EMBL/GenBank/DDBJ whole genome shotgun (WGS) entry which is preliminary data.</text>
</comment>
<sequence>MTALQTIQAADTLHPMLGETIFGKLHRIGSNFSATHFSEDAFDGRMDPLLMVDHFVMTGPTFDPHLHAGISAVTVMFEDATGDFLNRDTLGRDVALKPGDLYWLAAASGAAHEEWPAEGARVHALQVFVNLPARLKAEPARALHVRAADIPVLEGRGHRVRVVLGRSGDLVGTGGTPEEMTLLDGFLQPGGAFAHALPEGRQAWIYAVSGCVSVRCREEERLLPEGSALAVGAGSDAELILGAAEASHFVLMAGRPIREPFVKRGPLVMSTVADVERTLAGYARGEFGRIPA</sequence>
<keyword evidence="6" id="KW-1185">Reference proteome</keyword>
<dbReference type="Proteomes" id="UP001480955">
    <property type="component" value="Unassembled WGS sequence"/>
</dbReference>
<dbReference type="PIRSF" id="PIRSF006232">
    <property type="entry name" value="Pirin"/>
    <property type="match status" value="1"/>
</dbReference>
<gene>
    <name evidence="5" type="ORF">ABS772_00375</name>
</gene>
<organism evidence="5 6">
    <name type="scientific">Methylorubrum podarium</name>
    <dbReference type="NCBI Taxonomy" id="200476"/>
    <lineage>
        <taxon>Bacteria</taxon>
        <taxon>Pseudomonadati</taxon>
        <taxon>Pseudomonadota</taxon>
        <taxon>Alphaproteobacteria</taxon>
        <taxon>Hyphomicrobiales</taxon>
        <taxon>Methylobacteriaceae</taxon>
        <taxon>Methylorubrum</taxon>
    </lineage>
</organism>
<feature type="domain" description="Pirin C-terminal" evidence="4">
    <location>
        <begin position="183"/>
        <end position="288"/>
    </location>
</feature>
<dbReference type="RefSeq" id="WP_350391626.1">
    <property type="nucleotide sequence ID" value="NZ_JBELQE010000006.1"/>
</dbReference>
<dbReference type="InterPro" id="IPR014710">
    <property type="entry name" value="RmlC-like_jellyroll"/>
</dbReference>
<evidence type="ECO:0000313" key="6">
    <source>
        <dbReference type="Proteomes" id="UP001480955"/>
    </source>
</evidence>
<dbReference type="Pfam" id="PF02678">
    <property type="entry name" value="Pirin"/>
    <property type="match status" value="1"/>
</dbReference>
<dbReference type="InterPro" id="IPR008778">
    <property type="entry name" value="Pirin_C_dom"/>
</dbReference>
<dbReference type="SUPFAM" id="SSF51182">
    <property type="entry name" value="RmlC-like cupins"/>
    <property type="match status" value="1"/>
</dbReference>
<evidence type="ECO:0000256" key="2">
    <source>
        <dbReference type="RuleBase" id="RU003457"/>
    </source>
</evidence>
<dbReference type="Gene3D" id="2.60.120.10">
    <property type="entry name" value="Jelly Rolls"/>
    <property type="match status" value="2"/>
</dbReference>
<dbReference type="EMBL" id="JBELQE010000006">
    <property type="protein sequence ID" value="MER2248355.1"/>
    <property type="molecule type" value="Genomic_DNA"/>
</dbReference>
<dbReference type="PANTHER" id="PTHR13903">
    <property type="entry name" value="PIRIN-RELATED"/>
    <property type="match status" value="1"/>
</dbReference>
<evidence type="ECO:0000259" key="4">
    <source>
        <dbReference type="Pfam" id="PF05726"/>
    </source>
</evidence>
<proteinExistence type="inferred from homology"/>
<evidence type="ECO:0000256" key="1">
    <source>
        <dbReference type="ARBA" id="ARBA00008416"/>
    </source>
</evidence>
<dbReference type="InterPro" id="IPR003829">
    <property type="entry name" value="Pirin_N_dom"/>
</dbReference>
<name>A0ABV1QG46_9HYPH</name>